<dbReference type="GO" id="GO:0016491">
    <property type="term" value="F:oxidoreductase activity"/>
    <property type="evidence" value="ECO:0007669"/>
    <property type="project" value="UniProtKB-KW"/>
</dbReference>
<organism evidence="3 4">
    <name type="scientific">Bailinhaonella thermotolerans</name>
    <dbReference type="NCBI Taxonomy" id="1070861"/>
    <lineage>
        <taxon>Bacteria</taxon>
        <taxon>Bacillati</taxon>
        <taxon>Actinomycetota</taxon>
        <taxon>Actinomycetes</taxon>
        <taxon>Streptosporangiales</taxon>
        <taxon>Streptosporangiaceae</taxon>
        <taxon>Bailinhaonella</taxon>
    </lineage>
</organism>
<proteinExistence type="predicted"/>
<name>A0A3A4ASZ3_9ACTN</name>
<evidence type="ECO:0000259" key="2">
    <source>
        <dbReference type="Pfam" id="PF03807"/>
    </source>
</evidence>
<dbReference type="PANTHER" id="PTHR14239:SF10">
    <property type="entry name" value="REDUCTASE"/>
    <property type="match status" value="1"/>
</dbReference>
<evidence type="ECO:0000313" key="4">
    <source>
        <dbReference type="Proteomes" id="UP000265768"/>
    </source>
</evidence>
<comment type="caution">
    <text evidence="3">The sequence shown here is derived from an EMBL/GenBank/DDBJ whole genome shotgun (WGS) entry which is preliminary data.</text>
</comment>
<feature type="domain" description="Pyrroline-5-carboxylate reductase catalytic N-terminal" evidence="2">
    <location>
        <begin position="2"/>
        <end position="89"/>
    </location>
</feature>
<evidence type="ECO:0000313" key="3">
    <source>
        <dbReference type="EMBL" id="RJL22597.1"/>
    </source>
</evidence>
<keyword evidence="4" id="KW-1185">Reference proteome</keyword>
<dbReference type="Gene3D" id="3.40.50.720">
    <property type="entry name" value="NAD(P)-binding Rossmann-like Domain"/>
    <property type="match status" value="1"/>
</dbReference>
<dbReference type="Pfam" id="PF03807">
    <property type="entry name" value="F420_oxidored"/>
    <property type="match status" value="1"/>
</dbReference>
<dbReference type="PANTHER" id="PTHR14239">
    <property type="entry name" value="DUDULIN-RELATED"/>
    <property type="match status" value="1"/>
</dbReference>
<accession>A0A3A4ASZ3</accession>
<dbReference type="Proteomes" id="UP000265768">
    <property type="component" value="Unassembled WGS sequence"/>
</dbReference>
<dbReference type="SUPFAM" id="SSF51735">
    <property type="entry name" value="NAD(P)-binding Rossmann-fold domains"/>
    <property type="match status" value="1"/>
</dbReference>
<dbReference type="RefSeq" id="WP_119931053.1">
    <property type="nucleotide sequence ID" value="NZ_QZEY01000022.1"/>
</dbReference>
<dbReference type="InterPro" id="IPR051267">
    <property type="entry name" value="STEAP_metalloreductase"/>
</dbReference>
<keyword evidence="1" id="KW-0560">Oxidoreductase</keyword>
<reference evidence="3 4" key="1">
    <citation type="submission" date="2018-09" db="EMBL/GenBank/DDBJ databases">
        <title>YIM 75507 draft genome.</title>
        <authorList>
            <person name="Tang S."/>
            <person name="Feng Y."/>
        </authorList>
    </citation>
    <scope>NUCLEOTIDE SEQUENCE [LARGE SCALE GENOMIC DNA]</scope>
    <source>
        <strain evidence="3 4">YIM 75507</strain>
    </source>
</reference>
<dbReference type="InterPro" id="IPR028939">
    <property type="entry name" value="P5C_Rdtase_cat_N"/>
</dbReference>
<gene>
    <name evidence="3" type="ORF">D5H75_35910</name>
</gene>
<protein>
    <submittedName>
        <fullName evidence="3">NADP oxidoreductase</fullName>
    </submittedName>
</protein>
<dbReference type="OrthoDB" id="5738121at2"/>
<dbReference type="InterPro" id="IPR036291">
    <property type="entry name" value="NAD(P)-bd_dom_sf"/>
</dbReference>
<sequence>MRIGILGSGNMADALGTQWARAGHDVMVSGRDPGRAAALADRMGARTGTWREAADFGDVVLLAIRDHAVFDVLREAGPLDGRVLIDVTNSLAPGFRLKEPAGTSFAERVAAAVPRARVVKAFNLCHEDVWRMTPPAFDGAPLAVPLAGDDADALAMVETLVRDMGCEPVSAGPLDRAGLLEAAAALVIGLWLGGADARAILPPVEYASGAPARR</sequence>
<dbReference type="AlphaFoldDB" id="A0A3A4ASZ3"/>
<dbReference type="EMBL" id="QZEY01000022">
    <property type="protein sequence ID" value="RJL22597.1"/>
    <property type="molecule type" value="Genomic_DNA"/>
</dbReference>
<evidence type="ECO:0000256" key="1">
    <source>
        <dbReference type="ARBA" id="ARBA00023002"/>
    </source>
</evidence>